<keyword evidence="2" id="KW-1185">Reference proteome</keyword>
<protein>
    <submittedName>
        <fullName evidence="1">Uncharacterized protein</fullName>
    </submittedName>
</protein>
<dbReference type="GeneID" id="54281137"/>
<name>A0A6A5XL85_9PLEO</name>
<sequence>DRELVSDVWKTTICSEITQTISIITPAITFLTPFLVDLECGYSGWTSQYIKL</sequence>
<gene>
    <name evidence="1" type="ORF">BU24DRAFT_352607</name>
</gene>
<feature type="non-terminal residue" evidence="1">
    <location>
        <position position="1"/>
    </location>
</feature>
<accession>A0A6A5XL85</accession>
<dbReference type="Proteomes" id="UP000799778">
    <property type="component" value="Unassembled WGS sequence"/>
</dbReference>
<reference evidence="1" key="1">
    <citation type="journal article" date="2020" name="Stud. Mycol.">
        <title>101 Dothideomycetes genomes: a test case for predicting lifestyles and emergence of pathogens.</title>
        <authorList>
            <person name="Haridas S."/>
            <person name="Albert R."/>
            <person name="Binder M."/>
            <person name="Bloem J."/>
            <person name="Labutti K."/>
            <person name="Salamov A."/>
            <person name="Andreopoulos B."/>
            <person name="Baker S."/>
            <person name="Barry K."/>
            <person name="Bills G."/>
            <person name="Bluhm B."/>
            <person name="Cannon C."/>
            <person name="Castanera R."/>
            <person name="Culley D."/>
            <person name="Daum C."/>
            <person name="Ezra D."/>
            <person name="Gonzalez J."/>
            <person name="Henrissat B."/>
            <person name="Kuo A."/>
            <person name="Liang C."/>
            <person name="Lipzen A."/>
            <person name="Lutzoni F."/>
            <person name="Magnuson J."/>
            <person name="Mondo S."/>
            <person name="Nolan M."/>
            <person name="Ohm R."/>
            <person name="Pangilinan J."/>
            <person name="Park H.-J."/>
            <person name="Ramirez L."/>
            <person name="Alfaro M."/>
            <person name="Sun H."/>
            <person name="Tritt A."/>
            <person name="Yoshinaga Y."/>
            <person name="Zwiers L.-H."/>
            <person name="Turgeon B."/>
            <person name="Goodwin S."/>
            <person name="Spatafora J."/>
            <person name="Crous P."/>
            <person name="Grigoriev I."/>
        </authorList>
    </citation>
    <scope>NUCLEOTIDE SEQUENCE</scope>
    <source>
        <strain evidence="1">CBS 175.79</strain>
    </source>
</reference>
<dbReference type="RefSeq" id="XP_033381393.1">
    <property type="nucleotide sequence ID" value="XM_033523740.1"/>
</dbReference>
<evidence type="ECO:0000313" key="1">
    <source>
        <dbReference type="EMBL" id="KAF2013054.1"/>
    </source>
</evidence>
<dbReference type="AlphaFoldDB" id="A0A6A5XL85"/>
<dbReference type="OrthoDB" id="3918601at2759"/>
<organism evidence="1 2">
    <name type="scientific">Aaosphaeria arxii CBS 175.79</name>
    <dbReference type="NCBI Taxonomy" id="1450172"/>
    <lineage>
        <taxon>Eukaryota</taxon>
        <taxon>Fungi</taxon>
        <taxon>Dikarya</taxon>
        <taxon>Ascomycota</taxon>
        <taxon>Pezizomycotina</taxon>
        <taxon>Dothideomycetes</taxon>
        <taxon>Pleosporomycetidae</taxon>
        <taxon>Pleosporales</taxon>
        <taxon>Pleosporales incertae sedis</taxon>
        <taxon>Aaosphaeria</taxon>
    </lineage>
</organism>
<proteinExistence type="predicted"/>
<evidence type="ECO:0000313" key="2">
    <source>
        <dbReference type="Proteomes" id="UP000799778"/>
    </source>
</evidence>
<dbReference type="EMBL" id="ML978072">
    <property type="protein sequence ID" value="KAF2013054.1"/>
    <property type="molecule type" value="Genomic_DNA"/>
</dbReference>